<organism evidence="1 2">
    <name type="scientific">Neptunomonas concharum</name>
    <dbReference type="NCBI Taxonomy" id="1031538"/>
    <lineage>
        <taxon>Bacteria</taxon>
        <taxon>Pseudomonadati</taxon>
        <taxon>Pseudomonadota</taxon>
        <taxon>Gammaproteobacteria</taxon>
        <taxon>Oceanospirillales</taxon>
        <taxon>Oceanospirillaceae</taxon>
        <taxon>Neptunomonas</taxon>
    </lineage>
</organism>
<dbReference type="AlphaFoldDB" id="A0A5P1R9E2"/>
<reference evidence="1 2" key="1">
    <citation type="journal article" date="2019" name="Biochem. Eng. J.">
        <title>Metabolic engineering of the marine bacteria Neptunomonas concharum for the production of acetoin and meso-2,3-butanediol from acetate.</title>
        <authorList>
            <person name="Li W."/>
            <person name="Pu N."/>
            <person name="Liu C.-X."/>
            <person name="Yuan Q.-P."/>
            <person name="Li Z.-J."/>
        </authorList>
    </citation>
    <scope>NUCLEOTIDE SEQUENCE [LARGE SCALE GENOMIC DNA]</scope>
    <source>
        <strain evidence="1 2">JCM17730</strain>
    </source>
</reference>
<evidence type="ECO:0000313" key="1">
    <source>
        <dbReference type="EMBL" id="QEQ96269.1"/>
    </source>
</evidence>
<gene>
    <name evidence="1" type="ORF">F0U83_05855</name>
</gene>
<evidence type="ECO:0000313" key="2">
    <source>
        <dbReference type="Proteomes" id="UP000324760"/>
    </source>
</evidence>
<dbReference type="InterPro" id="IPR019650">
    <property type="entry name" value="DUF2513"/>
</dbReference>
<keyword evidence="2" id="KW-1185">Reference proteome</keyword>
<dbReference type="OrthoDB" id="6960201at2"/>
<dbReference type="Proteomes" id="UP000324760">
    <property type="component" value="Chromosome"/>
</dbReference>
<sequence length="123" mass="13687">MKRDMDKVRKIILAVRDAEGPLNGKSIEGVTEAEFAMHAQLLDEAGLIQAALQGEGKRVAQSAVIFRLTWQGHDFADSIVDETLWNKAKEHVINPTASWTFSILKEYLKAEIRSRIPGLEAGQ</sequence>
<protein>
    <submittedName>
        <fullName evidence="1">DUF2513 domain-containing protein</fullName>
    </submittedName>
</protein>
<dbReference type="Pfam" id="PF10711">
    <property type="entry name" value="DUF2513"/>
    <property type="match status" value="1"/>
</dbReference>
<accession>A0A5P1R9E2</accession>
<dbReference type="EMBL" id="CP043869">
    <property type="protein sequence ID" value="QEQ96269.1"/>
    <property type="molecule type" value="Genomic_DNA"/>
</dbReference>
<name>A0A5P1R9E2_9GAMM</name>
<dbReference type="KEGG" id="ncu:F0U83_05855"/>
<proteinExistence type="predicted"/>